<dbReference type="EMBL" id="JACOOO010000052">
    <property type="protein sequence ID" value="MBC5631161.1"/>
    <property type="molecule type" value="Genomic_DNA"/>
</dbReference>
<sequence length="372" mass="42401">MRRYEVRNNRPVNRKKINIGYIVLLIIVIFFSYRFFTVINRRSERGSLPYVQLLNFSMPVVEVQAYDEGVYMENKLDLKEVVIETLGLKNINTYGIISNEVKFFKNIKIDRDFSIAESVSKPILPFFSPFEVSENSVIRVTDEDLAQLDQVSEAYDPNLKSVLEGKNLKVLIYNTHSQEGYYESKTGPDDDRFRSANEDINVMGAASVLTKELEEGYGITVIQDKTIHDNNYNLCYDLSGETLQRYLNEYGDFDLIIDFHRDSATDRSTVVANMNGQNLARMMFVTAENSTNLEANTNLANELADISDGLFPGLVRDKRILQYSPGGINGFNMSFSDKSVVWEVGTTMNTSVEAKLTAKYIARIIAEYLKDK</sequence>
<evidence type="ECO:0000313" key="2">
    <source>
        <dbReference type="EMBL" id="MBC5631161.1"/>
    </source>
</evidence>
<keyword evidence="1" id="KW-0812">Transmembrane</keyword>
<dbReference type="RefSeq" id="WP_186861205.1">
    <property type="nucleotide sequence ID" value="NZ_JACOOO010000052.1"/>
</dbReference>
<evidence type="ECO:0000256" key="1">
    <source>
        <dbReference type="SAM" id="Phobius"/>
    </source>
</evidence>
<accession>A0ABR7DIE2</accession>
<proteinExistence type="predicted"/>
<dbReference type="Proteomes" id="UP000596929">
    <property type="component" value="Unassembled WGS sequence"/>
</dbReference>
<keyword evidence="1" id="KW-1133">Transmembrane helix</keyword>
<dbReference type="InterPro" id="IPR010897">
    <property type="entry name" value="Spore_II_P"/>
</dbReference>
<dbReference type="NCBIfam" id="TIGR02867">
    <property type="entry name" value="spore_II_P"/>
    <property type="match status" value="1"/>
</dbReference>
<keyword evidence="3" id="KW-1185">Reference proteome</keyword>
<protein>
    <submittedName>
        <fullName evidence="2">Stage II sporulation protein P</fullName>
    </submittedName>
</protein>
<comment type="caution">
    <text evidence="2">The sequence shown here is derived from an EMBL/GenBank/DDBJ whole genome shotgun (WGS) entry which is preliminary data.</text>
</comment>
<reference evidence="2 3" key="1">
    <citation type="submission" date="2020-08" db="EMBL/GenBank/DDBJ databases">
        <title>Genome public.</title>
        <authorList>
            <person name="Liu C."/>
            <person name="Sun Q."/>
        </authorList>
    </citation>
    <scope>NUCLEOTIDE SEQUENCE [LARGE SCALE GENOMIC DNA]</scope>
    <source>
        <strain evidence="2 3">NSJ-6</strain>
    </source>
</reference>
<evidence type="ECO:0000313" key="3">
    <source>
        <dbReference type="Proteomes" id="UP000596929"/>
    </source>
</evidence>
<gene>
    <name evidence="2" type="ORF">H8S20_20280</name>
</gene>
<keyword evidence="1" id="KW-0472">Membrane</keyword>
<dbReference type="Pfam" id="PF07454">
    <property type="entry name" value="SpoIIP"/>
    <property type="match status" value="1"/>
</dbReference>
<feature type="transmembrane region" description="Helical" evidence="1">
    <location>
        <begin position="21"/>
        <end position="39"/>
    </location>
</feature>
<name>A0ABR7DIE2_9CLOT</name>
<organism evidence="2 3">
    <name type="scientific">Clostridium hominis</name>
    <dbReference type="NCBI Taxonomy" id="2763036"/>
    <lineage>
        <taxon>Bacteria</taxon>
        <taxon>Bacillati</taxon>
        <taxon>Bacillota</taxon>
        <taxon>Clostridia</taxon>
        <taxon>Eubacteriales</taxon>
        <taxon>Clostridiaceae</taxon>
        <taxon>Clostridium</taxon>
    </lineage>
</organism>